<accession>A0ABN2PPV4</accession>
<reference evidence="2 3" key="1">
    <citation type="journal article" date="2019" name="Int. J. Syst. Evol. Microbiol.">
        <title>The Global Catalogue of Microorganisms (GCM) 10K type strain sequencing project: providing services to taxonomists for standard genome sequencing and annotation.</title>
        <authorList>
            <consortium name="The Broad Institute Genomics Platform"/>
            <consortium name="The Broad Institute Genome Sequencing Center for Infectious Disease"/>
            <person name="Wu L."/>
            <person name="Ma J."/>
        </authorList>
    </citation>
    <scope>NUCLEOTIDE SEQUENCE [LARGE SCALE GENOMIC DNA]</scope>
    <source>
        <strain evidence="2 3">JCM 14900</strain>
    </source>
</reference>
<dbReference type="EMBL" id="BAAAOF010000004">
    <property type="protein sequence ID" value="GAA1928441.1"/>
    <property type="molecule type" value="Genomic_DNA"/>
</dbReference>
<comment type="caution">
    <text evidence="2">The sequence shown here is derived from an EMBL/GenBank/DDBJ whole genome shotgun (WGS) entry which is preliminary data.</text>
</comment>
<sequence>MTAPARLVFVGAGPRAVMLLERVLARADEHTRLDVALIDPHPPGAGRIWRHAQSPLLKLNSMTRDVTVFTDDSCTIDGPVRPGPALDEWLALWRAGLLDGVELDELSAVEAASLAPDGFPTRRLHSHYLDWFFRRTVAGAPDGVTVRVITDTVRSVRPDAGSGHVVVLESGGELAADAVAYCIGHTESEIDPASADLLLRSRERGLVYVPPAYTADADLSAIDAGADVLVRGMGLAAVDLVVLLTQGRGGRFERDAHGALRYLASGSEPRLHLGSRRGVPYRSKVTSTLQGDPPRRDVLTAEVIAALAVSDEPLDFERDVWPSIAKELLYGHYRELFTGHPDRVGASWSDFRGTLDELAWDDPRLFDAIAGAVPDPLDRFDVAGFDRPFADASFVDGDDAHERVRTHIAQDLRLRTTQEHSPAQGVFIAGLLSFLALAEIPKERWNARSRAHTLPVRWHTFFSYLASGPPPHRLEELIALADAGVVDFLGPDVEIAVEERGFVASSARTPGETIAGALIDAWLPASNAARSTNHALRELATVHGSELRIADAEYEGSLGRVRVTDDGRVLSGDDVEHGALFAIGPFTSQTEAGAFTRPATDSLSLRQTDRVAGAIVLRLGVPVAGSV</sequence>
<dbReference type="PANTHER" id="PTHR40254:SF1">
    <property type="entry name" value="BLR0577 PROTEIN"/>
    <property type="match status" value="1"/>
</dbReference>
<dbReference type="InterPro" id="IPR052189">
    <property type="entry name" value="L-asp_N-monooxygenase_NS-form"/>
</dbReference>
<evidence type="ECO:0000259" key="1">
    <source>
        <dbReference type="Pfam" id="PF13454"/>
    </source>
</evidence>
<name>A0ABN2PPV4_9MICO</name>
<dbReference type="InterPro" id="IPR038732">
    <property type="entry name" value="HpyO/CreE_NAD-binding"/>
</dbReference>
<feature type="domain" description="FAD-dependent urate hydroxylase HpyO/Asp monooxygenase CreE-like FAD/NAD(P)-binding" evidence="1">
    <location>
        <begin position="8"/>
        <end position="185"/>
    </location>
</feature>
<dbReference type="InterPro" id="IPR036188">
    <property type="entry name" value="FAD/NAD-bd_sf"/>
</dbReference>
<dbReference type="PANTHER" id="PTHR40254">
    <property type="entry name" value="BLR0577 PROTEIN"/>
    <property type="match status" value="1"/>
</dbReference>
<evidence type="ECO:0000313" key="3">
    <source>
        <dbReference type="Proteomes" id="UP001501343"/>
    </source>
</evidence>
<dbReference type="Proteomes" id="UP001501343">
    <property type="component" value="Unassembled WGS sequence"/>
</dbReference>
<keyword evidence="3" id="KW-1185">Reference proteome</keyword>
<organism evidence="2 3">
    <name type="scientific">Microbacterium aoyamense</name>
    <dbReference type="NCBI Taxonomy" id="344166"/>
    <lineage>
        <taxon>Bacteria</taxon>
        <taxon>Bacillati</taxon>
        <taxon>Actinomycetota</taxon>
        <taxon>Actinomycetes</taxon>
        <taxon>Micrococcales</taxon>
        <taxon>Microbacteriaceae</taxon>
        <taxon>Microbacterium</taxon>
    </lineage>
</organism>
<gene>
    <name evidence="2" type="ORF">GCM10009775_20600</name>
</gene>
<dbReference type="RefSeq" id="WP_248148770.1">
    <property type="nucleotide sequence ID" value="NZ_BAAAOF010000004.1"/>
</dbReference>
<dbReference type="SUPFAM" id="SSF51905">
    <property type="entry name" value="FAD/NAD(P)-binding domain"/>
    <property type="match status" value="1"/>
</dbReference>
<proteinExistence type="predicted"/>
<dbReference type="Gene3D" id="3.50.50.60">
    <property type="entry name" value="FAD/NAD(P)-binding domain"/>
    <property type="match status" value="1"/>
</dbReference>
<protein>
    <submittedName>
        <fullName evidence="2">FAD/NAD(P)-binding protein</fullName>
    </submittedName>
</protein>
<evidence type="ECO:0000313" key="2">
    <source>
        <dbReference type="EMBL" id="GAA1928441.1"/>
    </source>
</evidence>
<dbReference type="Pfam" id="PF13454">
    <property type="entry name" value="NAD_binding_9"/>
    <property type="match status" value="1"/>
</dbReference>